<dbReference type="InterPro" id="IPR013784">
    <property type="entry name" value="Carb-bd-like_fold"/>
</dbReference>
<gene>
    <name evidence="2" type="ORF">BJ979_003300</name>
</gene>
<organism evidence="2 3">
    <name type="scientific">Schumannella luteola</name>
    <dbReference type="NCBI Taxonomy" id="472059"/>
    <lineage>
        <taxon>Bacteria</taxon>
        <taxon>Bacillati</taxon>
        <taxon>Actinomycetota</taxon>
        <taxon>Actinomycetes</taxon>
        <taxon>Micrococcales</taxon>
        <taxon>Microbacteriaceae</taxon>
        <taxon>Schumannella</taxon>
    </lineage>
</organism>
<feature type="transmembrane region" description="Helical" evidence="1">
    <location>
        <begin position="30"/>
        <end position="51"/>
    </location>
</feature>
<dbReference type="SUPFAM" id="SSF49452">
    <property type="entry name" value="Starch-binding domain-like"/>
    <property type="match status" value="1"/>
</dbReference>
<dbReference type="RefSeq" id="WP_179569627.1">
    <property type="nucleotide sequence ID" value="NZ_JACBZY010000001.1"/>
</dbReference>
<dbReference type="AlphaFoldDB" id="A0A852YH73"/>
<dbReference type="Proteomes" id="UP000553888">
    <property type="component" value="Unassembled WGS sequence"/>
</dbReference>
<evidence type="ECO:0000313" key="3">
    <source>
        <dbReference type="Proteomes" id="UP000553888"/>
    </source>
</evidence>
<keyword evidence="3" id="KW-1185">Reference proteome</keyword>
<comment type="caution">
    <text evidence="2">The sequence shown here is derived from an EMBL/GenBank/DDBJ whole genome shotgun (WGS) entry which is preliminary data.</text>
</comment>
<sequence length="461" mass="47423">MIWLRNARLRAQRVAARVAADDTGLGIVEVVVAMVIFALIAVGVAQGLVISSKIAGDAQSRAVALNLNSAQLDYVRTQSPYSVQSSSKTSPSSTMQIDGITYTTFQTVAWTDTSGADRSCGAVDSSFQLLRVRVETIWSTQLQTTPAATSDALISADNTIKDPGNGTIFIKVTKSDGSGYANLQLSAKSTGGIALTVPKTNTDGCAFITGVAPGSYTVTADVTGNVDRKHQKTSVSQVLNVTAGSAVPVSFDYDVDTSVNTSYPTGQSNVIYPTDLVTTWFTSADIPPYYTVSGTPSRVDLFPAAKVGYTAIAGAFAPAQGAATTCLSPDPGNWDAGSAGGKNLLDGVRQDPVTALPNTSPSYGVPMGVVQATGLPSNGTYTVVATSAAAGPGDPGCATGQKYTFTVKNNNSPKLALPYGTWSLSYGGLLGLSFPLSAQALTNAYSTSPAGTATLDPRSAS</sequence>
<evidence type="ECO:0000256" key="1">
    <source>
        <dbReference type="SAM" id="Phobius"/>
    </source>
</evidence>
<keyword evidence="1" id="KW-0812">Transmembrane</keyword>
<name>A0A852YH73_9MICO</name>
<keyword evidence="1" id="KW-0472">Membrane</keyword>
<dbReference type="EMBL" id="JACBZY010000001">
    <property type="protein sequence ID" value="NYH00675.1"/>
    <property type="molecule type" value="Genomic_DNA"/>
</dbReference>
<keyword evidence="1" id="KW-1133">Transmembrane helix</keyword>
<protein>
    <submittedName>
        <fullName evidence="2">Tfp pilus assembly protein PilV</fullName>
    </submittedName>
</protein>
<reference evidence="2 3" key="1">
    <citation type="submission" date="2020-07" db="EMBL/GenBank/DDBJ databases">
        <title>Sequencing the genomes of 1000 actinobacteria strains.</title>
        <authorList>
            <person name="Klenk H.-P."/>
        </authorList>
    </citation>
    <scope>NUCLEOTIDE SEQUENCE [LARGE SCALE GENOMIC DNA]</scope>
    <source>
        <strain evidence="2 3">DSM 23141</strain>
    </source>
</reference>
<dbReference type="GO" id="GO:0030246">
    <property type="term" value="F:carbohydrate binding"/>
    <property type="evidence" value="ECO:0007669"/>
    <property type="project" value="InterPro"/>
</dbReference>
<proteinExistence type="predicted"/>
<accession>A0A852YH73</accession>
<evidence type="ECO:0000313" key="2">
    <source>
        <dbReference type="EMBL" id="NYH00675.1"/>
    </source>
</evidence>